<proteinExistence type="predicted"/>
<evidence type="ECO:0000313" key="1">
    <source>
        <dbReference type="EMBL" id="TQF14550.1"/>
    </source>
</evidence>
<accession>A0A540X029</accession>
<dbReference type="AlphaFoldDB" id="A0A540X029"/>
<dbReference type="OrthoDB" id="5379506at2"/>
<dbReference type="Proteomes" id="UP000315369">
    <property type="component" value="Unassembled WGS sequence"/>
</dbReference>
<protein>
    <submittedName>
        <fullName evidence="1">Uncharacterized protein</fullName>
    </submittedName>
</protein>
<name>A0A540X029_9BACT</name>
<dbReference type="RefSeq" id="WP_141643742.1">
    <property type="nucleotide sequence ID" value="NZ_VIFM01000065.1"/>
</dbReference>
<keyword evidence="2" id="KW-1185">Reference proteome</keyword>
<reference evidence="1 2" key="1">
    <citation type="submission" date="2019-06" db="EMBL/GenBank/DDBJ databases">
        <authorList>
            <person name="Livingstone P."/>
            <person name="Whitworth D."/>
        </authorList>
    </citation>
    <scope>NUCLEOTIDE SEQUENCE [LARGE SCALE GENOMIC DNA]</scope>
    <source>
        <strain evidence="1 2">AM401</strain>
    </source>
</reference>
<dbReference type="EMBL" id="VIFM01000065">
    <property type="protein sequence ID" value="TQF14550.1"/>
    <property type="molecule type" value="Genomic_DNA"/>
</dbReference>
<evidence type="ECO:0000313" key="2">
    <source>
        <dbReference type="Proteomes" id="UP000315369"/>
    </source>
</evidence>
<organism evidence="1 2">
    <name type="scientific">Myxococcus llanfairpwllgwyngyllgogerychwyrndrobwllllantysiliogogogochensis</name>
    <dbReference type="NCBI Taxonomy" id="2590453"/>
    <lineage>
        <taxon>Bacteria</taxon>
        <taxon>Pseudomonadati</taxon>
        <taxon>Myxococcota</taxon>
        <taxon>Myxococcia</taxon>
        <taxon>Myxococcales</taxon>
        <taxon>Cystobacterineae</taxon>
        <taxon>Myxococcaceae</taxon>
        <taxon>Myxococcus</taxon>
    </lineage>
</organism>
<gene>
    <name evidence="1" type="ORF">FJV41_18035</name>
</gene>
<sequence length="695" mass="75874">MMIFLRNTADGNDTAITTANPAILIANYTGTYPKLNNATRVVPWYSIDADPQVFGRRLLTVAAADPVCRALVARATTVWGLDFSINAGAFVTEAVQKQYLKLLKVWLSPLSGNLGSRDAHRSTVDEQYNRLWSKHGLNQATLNNLANLPFFSELNVAGRRDRIQIYRNVTEAARAIVGEVTSWPSRTIEKISVLSLLRSRGLAALQLQMLDAVAAAVAAPTATPAMWEYLPYYLRGIALEKSGPGQALTALQVATRVLGALHDCLNDSPATRARANAQHIADFQGLDGGKEYRRWRMLPPVARYQVMISDLARILPGGKAHSAHIRVEFDHATLGGLPGNVAGCGGWPVSMRVHQSATPHDPGYGNPAANPFPFATGWSRNEFCPNVVSSRLMLAPLYAGTSGHNQGRILAWLALVPTVPALANIPLGLVISAGYAVLWRLYYDKRVSGFHTMFETFQGSHADATVRDLSAIPRVDGDDVWNAVLNRSPGGQTQVRSFWQDCVDLYKKTGANLGRELKAATAQAREQVLAACPGSVIPRWSTTGDVDRTGTEVDVWAGDKNQEVLREYAAWQRLVRGESVPRPLLDGSMGALMLHQEQAPSLQPAQRLTLQADIAAAIGAQNYLGDPQMKKLFHKWLVTHSSDKTTDEEEKRKRDDEVQRIRSMFDKLTQGNAGPVLAIAGPNLGLPPITDEGHV</sequence>
<comment type="caution">
    <text evidence="1">The sequence shown here is derived from an EMBL/GenBank/DDBJ whole genome shotgun (WGS) entry which is preliminary data.</text>
</comment>